<dbReference type="AlphaFoldDB" id="I3XWU6"/>
<dbReference type="NCBIfam" id="TIGR02757">
    <property type="entry name" value="TIGR02757 family protein"/>
    <property type="match status" value="1"/>
</dbReference>
<dbReference type="Proteomes" id="UP000006176">
    <property type="component" value="Chromosome"/>
</dbReference>
<gene>
    <name evidence="1" type="ordered locus">Sulba_1124</name>
</gene>
<reference evidence="1 2" key="1">
    <citation type="submission" date="2012-06" db="EMBL/GenBank/DDBJ databases">
        <title>Complete sequence of Sulfurospirillum barnesii SES-3.</title>
        <authorList>
            <consortium name="US DOE Joint Genome Institute"/>
            <person name="Lucas S."/>
            <person name="Han J."/>
            <person name="Lapidus A."/>
            <person name="Cheng J.-F."/>
            <person name="Goodwin L."/>
            <person name="Pitluck S."/>
            <person name="Peters L."/>
            <person name="Ovchinnikova G."/>
            <person name="Lu M."/>
            <person name="Detter J.C."/>
            <person name="Han C."/>
            <person name="Tapia R."/>
            <person name="Land M."/>
            <person name="Hauser L."/>
            <person name="Kyrpides N."/>
            <person name="Ivanova N."/>
            <person name="Pagani I."/>
            <person name="Stolz J."/>
            <person name="Arkin A."/>
            <person name="Dehal P."/>
            <person name="Oremland R."/>
            <person name="Saltikov C."/>
            <person name="Basu P."/>
            <person name="Hollibaugh J."/>
            <person name="Newman D."/>
            <person name="Stolyar S."/>
            <person name="Hazen T."/>
            <person name="Woyke T."/>
        </authorList>
    </citation>
    <scope>NUCLEOTIDE SEQUENCE [LARGE SCALE GENOMIC DNA]</scope>
    <source>
        <strain evidence="2">ATCC 700032 / DSM 10660 / SES-3</strain>
    </source>
</reference>
<dbReference type="Pfam" id="PF09674">
    <property type="entry name" value="DUF2400"/>
    <property type="match status" value="1"/>
</dbReference>
<dbReference type="STRING" id="760154.Sulba_1124"/>
<dbReference type="InterPro" id="IPR014127">
    <property type="entry name" value="CHP02757"/>
</dbReference>
<protein>
    <submittedName>
        <fullName evidence="1">TIGR02757 family protein</fullName>
    </submittedName>
</protein>
<evidence type="ECO:0000313" key="1">
    <source>
        <dbReference type="EMBL" id="AFL68420.1"/>
    </source>
</evidence>
<name>I3XWU6_SULBS</name>
<dbReference type="RefSeq" id="WP_014769299.1">
    <property type="nucleotide sequence ID" value="NC_018002.1"/>
</dbReference>
<dbReference type="EMBL" id="CP003333">
    <property type="protein sequence ID" value="AFL68420.1"/>
    <property type="molecule type" value="Genomic_DNA"/>
</dbReference>
<dbReference type="KEGG" id="sba:Sulba_1124"/>
<organism evidence="1 2">
    <name type="scientific">Sulfurospirillum barnesii (strain ATCC 700032 / DSM 10660 / SES-3)</name>
    <dbReference type="NCBI Taxonomy" id="760154"/>
    <lineage>
        <taxon>Bacteria</taxon>
        <taxon>Pseudomonadati</taxon>
        <taxon>Campylobacterota</taxon>
        <taxon>Epsilonproteobacteria</taxon>
        <taxon>Campylobacterales</taxon>
        <taxon>Sulfurospirillaceae</taxon>
        <taxon>Sulfurospirillum</taxon>
    </lineage>
</organism>
<dbReference type="HOGENOM" id="CLU_064298_0_0_7"/>
<accession>I3XWU6</accession>
<proteinExistence type="predicted"/>
<keyword evidence="2" id="KW-1185">Reference proteome</keyword>
<dbReference type="OrthoDB" id="9773332at2"/>
<evidence type="ECO:0000313" key="2">
    <source>
        <dbReference type="Proteomes" id="UP000006176"/>
    </source>
</evidence>
<dbReference type="PATRIC" id="fig|760154.4.peg.1126"/>
<sequence length="251" mass="29342">MTFEKISKLLNEESVKRNTSLELNAEHPDPLMIASAYPNEFSALVCALFAYGNAKAIVRFLQSLDFSLLDATEKEISTYLQHHYYRFQNAEDVAALFITLRRIKEQNISLETLFLPSYRKDGNVMDGLRSLIKELYEINPYRSRGYQFLLGTIPPARPQSPYKRWHMYLRWMVRKDNLDLGLWKEVHTKDLLMPLDTHTFTLGKKLGLIQRKSYDFQAVLELSRALKKIDPSDPIKYDFALYRLGQEKILP</sequence>
<dbReference type="eggNOG" id="COG0177">
    <property type="taxonomic scope" value="Bacteria"/>
</dbReference>